<gene>
    <name evidence="1" type="ORF">FOL47_002470</name>
</gene>
<dbReference type="Proteomes" id="UP000591131">
    <property type="component" value="Unassembled WGS sequence"/>
</dbReference>
<organism evidence="1 2">
    <name type="scientific">Perkinsus chesapeaki</name>
    <name type="common">Clam parasite</name>
    <name type="synonym">Perkinsus andrewsi</name>
    <dbReference type="NCBI Taxonomy" id="330153"/>
    <lineage>
        <taxon>Eukaryota</taxon>
        <taxon>Sar</taxon>
        <taxon>Alveolata</taxon>
        <taxon>Perkinsozoa</taxon>
        <taxon>Perkinsea</taxon>
        <taxon>Perkinsida</taxon>
        <taxon>Perkinsidae</taxon>
        <taxon>Perkinsus</taxon>
    </lineage>
</organism>
<keyword evidence="2" id="KW-1185">Reference proteome</keyword>
<accession>A0A7J6MD39</accession>
<sequence>MLFCDRYTAFVLDLYLTESLWLKKKCKVGPIVELQTIIHEFIGANNHKTTTDCPSETFTISGLPASFIVRHGELLGVYIDDGKLTLRSPLDNNRFVMELNLFCLKGSFIDYNSDDDRLMAYDQDSKYVLVYDLGSLQCVSMNQLHGLNLSAERYVARYAAGRLVFCFATSKGMHLYDAKIDVGIHSVQVRELTELSFPGKDFARMDMKYYPRNCPPTINIYTCSELEHYCHTVHLDDSDPLLILRTKMRPPGSFLHSKHPVRAPFVCVMGPDAVSGTAKDEEGVDCWWLKEISGKAQERLAPVTSGVKALAAGSLPHGTLYVVTEPCESSPTYTIRVFHRYRGG</sequence>
<proteinExistence type="predicted"/>
<dbReference type="EMBL" id="JAAPAO010000169">
    <property type="protein sequence ID" value="KAF4669512.1"/>
    <property type="molecule type" value="Genomic_DNA"/>
</dbReference>
<dbReference type="OrthoDB" id="470969at2759"/>
<evidence type="ECO:0000313" key="2">
    <source>
        <dbReference type="Proteomes" id="UP000591131"/>
    </source>
</evidence>
<evidence type="ECO:0000313" key="1">
    <source>
        <dbReference type="EMBL" id="KAF4669512.1"/>
    </source>
</evidence>
<reference evidence="1 2" key="1">
    <citation type="submission" date="2020-04" db="EMBL/GenBank/DDBJ databases">
        <title>Perkinsus chesapeaki whole genome sequence.</title>
        <authorList>
            <person name="Bogema D.R."/>
        </authorList>
    </citation>
    <scope>NUCLEOTIDE SEQUENCE [LARGE SCALE GENOMIC DNA]</scope>
    <source>
        <strain evidence="1">ATCC PRA-425</strain>
    </source>
</reference>
<name>A0A7J6MD39_PERCH</name>
<comment type="caution">
    <text evidence="1">The sequence shown here is derived from an EMBL/GenBank/DDBJ whole genome shotgun (WGS) entry which is preliminary data.</text>
</comment>
<protein>
    <submittedName>
        <fullName evidence="1">Uncharacterized protein</fullName>
    </submittedName>
</protein>
<dbReference type="AlphaFoldDB" id="A0A7J6MD39"/>